<dbReference type="RefSeq" id="XP_001583792.1">
    <property type="nucleotide sequence ID" value="XM_001583742.1"/>
</dbReference>
<dbReference type="KEGG" id="tva:5468388"/>
<feature type="coiled-coil region" evidence="1">
    <location>
        <begin position="113"/>
        <end position="140"/>
    </location>
</feature>
<dbReference type="Proteomes" id="UP000001542">
    <property type="component" value="Unassembled WGS sequence"/>
</dbReference>
<organism evidence="2 3">
    <name type="scientific">Trichomonas vaginalis (strain ATCC PRA-98 / G3)</name>
    <dbReference type="NCBI Taxonomy" id="412133"/>
    <lineage>
        <taxon>Eukaryota</taxon>
        <taxon>Metamonada</taxon>
        <taxon>Parabasalia</taxon>
        <taxon>Trichomonadida</taxon>
        <taxon>Trichomonadidae</taxon>
        <taxon>Trichomonas</taxon>
    </lineage>
</organism>
<sequence>MEYLNAALSGDIKSDDVLNALAINFPTVCKQKEFLNLPESVLDSVLSNKNIKYPNPKETAEFFVQVFSKGDGIAQYFSDLVPIDEMDSESIKILADKLLQMNLVQESNRFVRIQALYQTLESKQQQIDKTKTLIESASKNLESFSTRVQQSTEILRKQTKLYNDTKTQVDELIVKNKEAAKRLDDLRKQAKAAKN</sequence>
<keyword evidence="3" id="KW-1185">Reference proteome</keyword>
<dbReference type="SMR" id="A2D9F0"/>
<evidence type="ECO:0000256" key="1">
    <source>
        <dbReference type="SAM" id="Coils"/>
    </source>
</evidence>
<reference evidence="2" key="1">
    <citation type="submission" date="2006-10" db="EMBL/GenBank/DDBJ databases">
        <authorList>
            <person name="Amadeo P."/>
            <person name="Zhao Q."/>
            <person name="Wortman J."/>
            <person name="Fraser-Liggett C."/>
            <person name="Carlton J."/>
        </authorList>
    </citation>
    <scope>NUCLEOTIDE SEQUENCE</scope>
    <source>
        <strain evidence="2">G3</strain>
    </source>
</reference>
<reference evidence="2" key="2">
    <citation type="journal article" date="2007" name="Science">
        <title>Draft genome sequence of the sexually transmitted pathogen Trichomonas vaginalis.</title>
        <authorList>
            <person name="Carlton J.M."/>
            <person name="Hirt R.P."/>
            <person name="Silva J.C."/>
            <person name="Delcher A.L."/>
            <person name="Schatz M."/>
            <person name="Zhao Q."/>
            <person name="Wortman J.R."/>
            <person name="Bidwell S.L."/>
            <person name="Alsmark U.C.M."/>
            <person name="Besteiro S."/>
            <person name="Sicheritz-Ponten T."/>
            <person name="Noel C.J."/>
            <person name="Dacks J.B."/>
            <person name="Foster P.G."/>
            <person name="Simillion C."/>
            <person name="Van de Peer Y."/>
            <person name="Miranda-Saavedra D."/>
            <person name="Barton G.J."/>
            <person name="Westrop G.D."/>
            <person name="Mueller S."/>
            <person name="Dessi D."/>
            <person name="Fiori P.L."/>
            <person name="Ren Q."/>
            <person name="Paulsen I."/>
            <person name="Zhang H."/>
            <person name="Bastida-Corcuera F.D."/>
            <person name="Simoes-Barbosa A."/>
            <person name="Brown M.T."/>
            <person name="Hayes R.D."/>
            <person name="Mukherjee M."/>
            <person name="Okumura C.Y."/>
            <person name="Schneider R."/>
            <person name="Smith A.J."/>
            <person name="Vanacova S."/>
            <person name="Villalvazo M."/>
            <person name="Haas B.J."/>
            <person name="Pertea M."/>
            <person name="Feldblyum T.V."/>
            <person name="Utterback T.R."/>
            <person name="Shu C.L."/>
            <person name="Osoegawa K."/>
            <person name="de Jong P.J."/>
            <person name="Hrdy I."/>
            <person name="Horvathova L."/>
            <person name="Zubacova Z."/>
            <person name="Dolezal P."/>
            <person name="Malik S.B."/>
            <person name="Logsdon J.M. Jr."/>
            <person name="Henze K."/>
            <person name="Gupta A."/>
            <person name="Wang C.C."/>
            <person name="Dunne R.L."/>
            <person name="Upcroft J.A."/>
            <person name="Upcroft P."/>
            <person name="White O."/>
            <person name="Salzberg S.L."/>
            <person name="Tang P."/>
            <person name="Chiu C.-H."/>
            <person name="Lee Y.-S."/>
            <person name="Embley T.M."/>
            <person name="Coombs G.H."/>
            <person name="Mottram J.C."/>
            <person name="Tachezy J."/>
            <person name="Fraser-Liggett C.M."/>
            <person name="Johnson P.J."/>
        </authorList>
    </citation>
    <scope>NUCLEOTIDE SEQUENCE [LARGE SCALE GENOMIC DNA]</scope>
    <source>
        <strain evidence="2">G3</strain>
    </source>
</reference>
<evidence type="ECO:0000313" key="2">
    <source>
        <dbReference type="EMBL" id="EAY22806.1"/>
    </source>
</evidence>
<dbReference type="InParanoid" id="A2D9F0"/>
<dbReference type="VEuPathDB" id="TrichDB:TVAG_075530"/>
<dbReference type="AlphaFoldDB" id="A2D9F0"/>
<evidence type="ECO:0000313" key="3">
    <source>
        <dbReference type="Proteomes" id="UP000001542"/>
    </source>
</evidence>
<keyword evidence="1" id="KW-0175">Coiled coil</keyword>
<protein>
    <submittedName>
        <fullName evidence="2">Uncharacterized protein</fullName>
    </submittedName>
</protein>
<proteinExistence type="predicted"/>
<dbReference type="VEuPathDB" id="TrichDB:TVAGG3_0286920"/>
<name>A2D9F0_TRIV3</name>
<gene>
    <name evidence="2" type="ORF">TVAG_075530</name>
</gene>
<accession>A2D9F0</accession>
<dbReference type="EMBL" id="DS113181">
    <property type="protein sequence ID" value="EAY22806.1"/>
    <property type="molecule type" value="Genomic_DNA"/>
</dbReference>